<evidence type="ECO:0000313" key="1">
    <source>
        <dbReference type="EMBL" id="MBD2773734.1"/>
    </source>
</evidence>
<dbReference type="SUPFAM" id="SSF111331">
    <property type="entry name" value="NAD kinase/diacylglycerol kinase-like"/>
    <property type="match status" value="1"/>
</dbReference>
<dbReference type="Proteomes" id="UP000629098">
    <property type="component" value="Unassembled WGS sequence"/>
</dbReference>
<keyword evidence="2" id="KW-1185">Reference proteome</keyword>
<dbReference type="AlphaFoldDB" id="A0A8J6XLA8"/>
<accession>A0A8J6XLA8</accession>
<proteinExistence type="predicted"/>
<name>A0A8J6XLA8_9CYAN</name>
<dbReference type="InterPro" id="IPR016064">
    <property type="entry name" value="NAD/diacylglycerol_kinase_sf"/>
</dbReference>
<reference evidence="1" key="1">
    <citation type="submission" date="2020-09" db="EMBL/GenBank/DDBJ databases">
        <title>Iningainema tapete sp. nov. (Scytonemataceae, Cyanobacteria) from greenhouses in central Florida (USA) produces two types of nodularin with biosynthetic potential for microcystin-LR and anabaenopeptins.</title>
        <authorList>
            <person name="Berthold D.E."/>
            <person name="Lefler F.W."/>
            <person name="Huang I.-S."/>
            <person name="Abdulla H."/>
            <person name="Zimba P.V."/>
            <person name="Laughinghouse H.D. IV."/>
        </authorList>
    </citation>
    <scope>NUCLEOTIDE SEQUENCE</scope>
    <source>
        <strain evidence="1">BLCCT55</strain>
    </source>
</reference>
<sequence>MVRITSIAKLPVHIDGHPIGEVPVTFKVVKQALKVILPAFATPTYQLQDDPNPPVALPVDAHTTDVVTG</sequence>
<evidence type="ECO:0000313" key="2">
    <source>
        <dbReference type="Proteomes" id="UP000629098"/>
    </source>
</evidence>
<comment type="caution">
    <text evidence="1">The sequence shown here is derived from an EMBL/GenBank/DDBJ whole genome shotgun (WGS) entry which is preliminary data.</text>
</comment>
<protein>
    <submittedName>
        <fullName evidence="1">Uncharacterized protein</fullName>
    </submittedName>
</protein>
<dbReference type="EMBL" id="JACXAE010000059">
    <property type="protein sequence ID" value="MBD2773734.1"/>
    <property type="molecule type" value="Genomic_DNA"/>
</dbReference>
<organism evidence="1 2">
    <name type="scientific">Iningainema tapete BLCC-T55</name>
    <dbReference type="NCBI Taxonomy" id="2748662"/>
    <lineage>
        <taxon>Bacteria</taxon>
        <taxon>Bacillati</taxon>
        <taxon>Cyanobacteriota</taxon>
        <taxon>Cyanophyceae</taxon>
        <taxon>Nostocales</taxon>
        <taxon>Scytonemataceae</taxon>
        <taxon>Iningainema tapete</taxon>
    </lineage>
</organism>
<gene>
    <name evidence="1" type="ORF">ICL16_17065</name>
</gene>